<dbReference type="PANTHER" id="PTHR32060:SF22">
    <property type="entry name" value="CARBOXYL-TERMINAL-PROCESSING PEPTIDASE 3, CHLOROPLASTIC"/>
    <property type="match status" value="1"/>
</dbReference>
<reference evidence="7 8" key="1">
    <citation type="submission" date="2019-02" db="EMBL/GenBank/DDBJ databases">
        <title>Prokaryotic population dynamics and viral predation in marine succession experiment using metagenomics: the confinement effect.</title>
        <authorList>
            <person name="Haro-Moreno J.M."/>
            <person name="Rodriguez-Valera F."/>
            <person name="Lopez-Perez M."/>
        </authorList>
    </citation>
    <scope>NUCLEOTIDE SEQUENCE [LARGE SCALE GENOMIC DNA]</scope>
    <source>
        <strain evidence="7">MED-G159</strain>
    </source>
</reference>
<dbReference type="InterPro" id="IPR036034">
    <property type="entry name" value="PDZ_sf"/>
</dbReference>
<dbReference type="CDD" id="cd06782">
    <property type="entry name" value="cpPDZ_CPP-like"/>
    <property type="match status" value="1"/>
</dbReference>
<keyword evidence="4 5" id="KW-0720">Serine protease</keyword>
<dbReference type="Gene3D" id="3.90.226.10">
    <property type="entry name" value="2-enoyl-CoA Hydratase, Chain A, domain 1"/>
    <property type="match status" value="1"/>
</dbReference>
<keyword evidence="2 5" id="KW-0645">Protease</keyword>
<dbReference type="AlphaFoldDB" id="A0A520MYI5"/>
<evidence type="ECO:0000256" key="5">
    <source>
        <dbReference type="RuleBase" id="RU004404"/>
    </source>
</evidence>
<evidence type="ECO:0000256" key="3">
    <source>
        <dbReference type="ARBA" id="ARBA00022801"/>
    </source>
</evidence>
<sequence length="659" mass="76442">MRKIKLLRKKRRNMKLNQFFKLFLLLFLTACVSEFDEREIDYKKEFESLLKNFENSSILNFEKESIENKEFYLSFLEKLDPKKTYFYQRDLDVIKNNKSEGIFENLKAIIDLFYIRYEEALQTRKDLLWSHKFNFEIDEYLPRDPAYYFDNYTEMEDFNRKFLKNSIINQLLDEKDKNVVFSDLRQTYKDRISSLNKMRASDKFGILANNFLSLLDPHAQYFSTRDLENWNLRMNLSFEGIGAILSYENEFAKIEELMPGGPAINSNKINVGDRVIGVGQGDNGRIVRVVGWRLDDIVEKIRGEEGTVVKLQIQNETGNEIVRLERGKVVLEESDASSKIFEKNEQRLGYINLPSFYSDAECLNLSNPYTCKSAGNDVREILVNFKSEEVNGVVIDLRNNGGGFLYEADLLTRLFINAGPTVQIKNSNNEIDVFSTWSTRRAWSKPVVVLVNKFSASASEIFAGALQDYKRALIIGQETYGKGSVQRFETTLNGQFKFTDSLYYRISGEPTQIFGVTPDLELPALLNSEDFGEKKYNNALMPSSIESTTYFSFNNEWGSYIAENHSSRISASPLFTLIDEMKRINENNEDISLKLDERFLIEQERQEKNLDLANLRRELAGKPQFKNYEDFLSYEVEDIVIDEAIEQSLEVLLDMIGRG</sequence>
<gene>
    <name evidence="7" type="ORF">EVA92_03270</name>
</gene>
<evidence type="ECO:0000256" key="1">
    <source>
        <dbReference type="ARBA" id="ARBA00009179"/>
    </source>
</evidence>
<dbReference type="InterPro" id="IPR001478">
    <property type="entry name" value="PDZ"/>
</dbReference>
<dbReference type="Pfam" id="PF11818">
    <property type="entry name" value="DUF3340"/>
    <property type="match status" value="1"/>
</dbReference>
<dbReference type="Pfam" id="PF00595">
    <property type="entry name" value="PDZ"/>
    <property type="match status" value="1"/>
</dbReference>
<evidence type="ECO:0000313" key="7">
    <source>
        <dbReference type="EMBL" id="RZO26295.1"/>
    </source>
</evidence>
<proteinExistence type="inferred from homology"/>
<comment type="similarity">
    <text evidence="1 5">Belongs to the peptidase S41A family.</text>
</comment>
<dbReference type="Gene3D" id="2.30.42.10">
    <property type="match status" value="1"/>
</dbReference>
<dbReference type="InterPro" id="IPR029045">
    <property type="entry name" value="ClpP/crotonase-like_dom_sf"/>
</dbReference>
<dbReference type="Pfam" id="PF03572">
    <property type="entry name" value="Peptidase_S41"/>
    <property type="match status" value="1"/>
</dbReference>
<evidence type="ECO:0000259" key="6">
    <source>
        <dbReference type="PROSITE" id="PS50106"/>
    </source>
</evidence>
<evidence type="ECO:0000256" key="4">
    <source>
        <dbReference type="ARBA" id="ARBA00022825"/>
    </source>
</evidence>
<dbReference type="GO" id="GO:0007165">
    <property type="term" value="P:signal transduction"/>
    <property type="evidence" value="ECO:0007669"/>
    <property type="project" value="TreeGrafter"/>
</dbReference>
<dbReference type="GO" id="GO:0006508">
    <property type="term" value="P:proteolysis"/>
    <property type="evidence" value="ECO:0007669"/>
    <property type="project" value="UniProtKB-KW"/>
</dbReference>
<comment type="caution">
    <text evidence="7">The sequence shown here is derived from an EMBL/GenBank/DDBJ whole genome shotgun (WGS) entry which is preliminary data.</text>
</comment>
<dbReference type="InterPro" id="IPR005151">
    <property type="entry name" value="Tail-specific_protease"/>
</dbReference>
<dbReference type="GO" id="GO:0030288">
    <property type="term" value="C:outer membrane-bounded periplasmic space"/>
    <property type="evidence" value="ECO:0007669"/>
    <property type="project" value="TreeGrafter"/>
</dbReference>
<feature type="domain" description="PDZ" evidence="6">
    <location>
        <begin position="231"/>
        <end position="308"/>
    </location>
</feature>
<dbReference type="PANTHER" id="PTHR32060">
    <property type="entry name" value="TAIL-SPECIFIC PROTEASE"/>
    <property type="match status" value="1"/>
</dbReference>
<name>A0A520MYI5_9GAMM</name>
<evidence type="ECO:0000256" key="2">
    <source>
        <dbReference type="ARBA" id="ARBA00022670"/>
    </source>
</evidence>
<dbReference type="InterPro" id="IPR020992">
    <property type="entry name" value="Tail_Prtase_C"/>
</dbReference>
<dbReference type="InterPro" id="IPR040573">
    <property type="entry name" value="TSP_N"/>
</dbReference>
<dbReference type="SMART" id="SM00228">
    <property type="entry name" value="PDZ"/>
    <property type="match status" value="1"/>
</dbReference>
<dbReference type="Pfam" id="PF17804">
    <property type="entry name" value="TSP_NTD"/>
    <property type="match status" value="1"/>
</dbReference>
<organism evidence="7 8">
    <name type="scientific">SAR86 cluster bacterium</name>
    <dbReference type="NCBI Taxonomy" id="2030880"/>
    <lineage>
        <taxon>Bacteria</taxon>
        <taxon>Pseudomonadati</taxon>
        <taxon>Pseudomonadota</taxon>
        <taxon>Gammaproteobacteria</taxon>
        <taxon>SAR86 cluster</taxon>
    </lineage>
</organism>
<dbReference type="SUPFAM" id="SSF50156">
    <property type="entry name" value="PDZ domain-like"/>
    <property type="match status" value="1"/>
</dbReference>
<dbReference type="NCBIfam" id="TIGR00225">
    <property type="entry name" value="prc"/>
    <property type="match status" value="1"/>
</dbReference>
<dbReference type="PROSITE" id="PS50106">
    <property type="entry name" value="PDZ"/>
    <property type="match status" value="1"/>
</dbReference>
<dbReference type="SMART" id="SM00245">
    <property type="entry name" value="TSPc"/>
    <property type="match status" value="1"/>
</dbReference>
<dbReference type="InterPro" id="IPR004447">
    <property type="entry name" value="Peptidase_S41A"/>
</dbReference>
<keyword evidence="3 5" id="KW-0378">Hydrolase</keyword>
<dbReference type="SUPFAM" id="SSF52096">
    <property type="entry name" value="ClpP/crotonase"/>
    <property type="match status" value="1"/>
</dbReference>
<dbReference type="Proteomes" id="UP000315825">
    <property type="component" value="Unassembled WGS sequence"/>
</dbReference>
<accession>A0A520MYI5</accession>
<dbReference type="Gene3D" id="3.30.750.44">
    <property type="match status" value="1"/>
</dbReference>
<dbReference type="CDD" id="cd07560">
    <property type="entry name" value="Peptidase_S41_CPP"/>
    <property type="match status" value="1"/>
</dbReference>
<dbReference type="EMBL" id="SHBE01000005">
    <property type="protein sequence ID" value="RZO26295.1"/>
    <property type="molecule type" value="Genomic_DNA"/>
</dbReference>
<evidence type="ECO:0000313" key="8">
    <source>
        <dbReference type="Proteomes" id="UP000315825"/>
    </source>
</evidence>
<protein>
    <recommendedName>
        <fullName evidence="6">PDZ domain-containing protein</fullName>
    </recommendedName>
</protein>
<dbReference type="GO" id="GO:0004175">
    <property type="term" value="F:endopeptidase activity"/>
    <property type="evidence" value="ECO:0007669"/>
    <property type="project" value="TreeGrafter"/>
</dbReference>
<dbReference type="GO" id="GO:0008236">
    <property type="term" value="F:serine-type peptidase activity"/>
    <property type="evidence" value="ECO:0007669"/>
    <property type="project" value="UniProtKB-KW"/>
</dbReference>